<keyword evidence="1" id="KW-0812">Transmembrane</keyword>
<feature type="transmembrane region" description="Helical" evidence="1">
    <location>
        <begin position="68"/>
        <end position="89"/>
    </location>
</feature>
<name>A0ABV8U724_9PROT</name>
<dbReference type="RefSeq" id="WP_068148249.1">
    <property type="nucleotide sequence ID" value="NZ_JBHSCR010000001.1"/>
</dbReference>
<proteinExistence type="predicted"/>
<protein>
    <submittedName>
        <fullName evidence="2">Uncharacterized protein</fullName>
    </submittedName>
</protein>
<keyword evidence="3" id="KW-1185">Reference proteome</keyword>
<sequence>MVKWKTNAGVFFQVIACCVLAYAGYTAYFLDPHVWECGKLAGLAVFLIYPLTIFAIVLFWLGKRLKEIRVLISPFWVITSIVLATPVFVDLYGYEGPGCELSDEAEAGQV</sequence>
<evidence type="ECO:0000256" key="1">
    <source>
        <dbReference type="SAM" id="Phobius"/>
    </source>
</evidence>
<dbReference type="EMBL" id="JBHSCR010000001">
    <property type="protein sequence ID" value="MFC4346680.1"/>
    <property type="molecule type" value="Genomic_DNA"/>
</dbReference>
<evidence type="ECO:0000313" key="3">
    <source>
        <dbReference type="Proteomes" id="UP001595776"/>
    </source>
</evidence>
<comment type="caution">
    <text evidence="2">The sequence shown here is derived from an EMBL/GenBank/DDBJ whole genome shotgun (WGS) entry which is preliminary data.</text>
</comment>
<gene>
    <name evidence="2" type="ORF">ACFO5Q_02320</name>
</gene>
<organism evidence="2 3">
    <name type="scientific">Kordiimonas lipolytica</name>
    <dbReference type="NCBI Taxonomy" id="1662421"/>
    <lineage>
        <taxon>Bacteria</taxon>
        <taxon>Pseudomonadati</taxon>
        <taxon>Pseudomonadota</taxon>
        <taxon>Alphaproteobacteria</taxon>
        <taxon>Kordiimonadales</taxon>
        <taxon>Kordiimonadaceae</taxon>
        <taxon>Kordiimonas</taxon>
    </lineage>
</organism>
<feature type="transmembrane region" description="Helical" evidence="1">
    <location>
        <begin position="40"/>
        <end position="61"/>
    </location>
</feature>
<evidence type="ECO:0000313" key="2">
    <source>
        <dbReference type="EMBL" id="MFC4346680.1"/>
    </source>
</evidence>
<accession>A0ABV8U724</accession>
<dbReference type="Proteomes" id="UP001595776">
    <property type="component" value="Unassembled WGS sequence"/>
</dbReference>
<reference evidence="3" key="1">
    <citation type="journal article" date="2019" name="Int. J. Syst. Evol. Microbiol.">
        <title>The Global Catalogue of Microorganisms (GCM) 10K type strain sequencing project: providing services to taxonomists for standard genome sequencing and annotation.</title>
        <authorList>
            <consortium name="The Broad Institute Genomics Platform"/>
            <consortium name="The Broad Institute Genome Sequencing Center for Infectious Disease"/>
            <person name="Wu L."/>
            <person name="Ma J."/>
        </authorList>
    </citation>
    <scope>NUCLEOTIDE SEQUENCE [LARGE SCALE GENOMIC DNA]</scope>
    <source>
        <strain evidence="3">CGMCC 1.15304</strain>
    </source>
</reference>
<feature type="transmembrane region" description="Helical" evidence="1">
    <location>
        <begin position="7"/>
        <end position="28"/>
    </location>
</feature>
<keyword evidence="1" id="KW-0472">Membrane</keyword>
<keyword evidence="1" id="KW-1133">Transmembrane helix</keyword>